<evidence type="ECO:0000313" key="1">
    <source>
        <dbReference type="EMBL" id="RIY03243.1"/>
    </source>
</evidence>
<protein>
    <submittedName>
        <fullName evidence="1">Uncharacterized protein</fullName>
    </submittedName>
</protein>
<dbReference type="Proteomes" id="UP000265750">
    <property type="component" value="Unassembled WGS sequence"/>
</dbReference>
<evidence type="ECO:0000313" key="2">
    <source>
        <dbReference type="Proteomes" id="UP000265750"/>
    </source>
</evidence>
<keyword evidence="2" id="KW-1185">Reference proteome</keyword>
<sequence length="60" mass="6634">MAFKTPHETAAEARIAKAGWKRDKKTGLWKCFRDPERGKTFSGTAVELARILDNKAAAEG</sequence>
<proteinExistence type="predicted"/>
<comment type="caution">
    <text evidence="1">The sequence shown here is derived from an EMBL/GenBank/DDBJ whole genome shotgun (WGS) entry which is preliminary data.</text>
</comment>
<dbReference type="AlphaFoldDB" id="A0A3A1WQ77"/>
<name>A0A3A1WQ77_9HYPH</name>
<dbReference type="OrthoDB" id="7907336at2"/>
<dbReference type="EMBL" id="QYRN01000001">
    <property type="protein sequence ID" value="RIY03243.1"/>
    <property type="molecule type" value="Genomic_DNA"/>
</dbReference>
<organism evidence="1 2">
    <name type="scientific">Aureimonas flava</name>
    <dbReference type="NCBI Taxonomy" id="2320271"/>
    <lineage>
        <taxon>Bacteria</taxon>
        <taxon>Pseudomonadati</taxon>
        <taxon>Pseudomonadota</taxon>
        <taxon>Alphaproteobacteria</taxon>
        <taxon>Hyphomicrobiales</taxon>
        <taxon>Aurantimonadaceae</taxon>
        <taxon>Aureimonas</taxon>
    </lineage>
</organism>
<accession>A0A3A1WQ77</accession>
<reference evidence="2" key="1">
    <citation type="submission" date="2018-09" db="EMBL/GenBank/DDBJ databases">
        <authorList>
            <person name="Tuo L."/>
        </authorList>
    </citation>
    <scope>NUCLEOTIDE SEQUENCE [LARGE SCALE GENOMIC DNA]</scope>
    <source>
        <strain evidence="2">M2BS4Y-1</strain>
    </source>
</reference>
<dbReference type="RefSeq" id="WP_119537901.1">
    <property type="nucleotide sequence ID" value="NZ_QYRN01000001.1"/>
</dbReference>
<gene>
    <name evidence="1" type="ORF">D3218_00240</name>
</gene>